<gene>
    <name evidence="1" type="ORF">BJX68DRAFT_245117</name>
</gene>
<keyword evidence="2" id="KW-1185">Reference proteome</keyword>
<dbReference type="Proteomes" id="UP001610444">
    <property type="component" value="Unassembled WGS sequence"/>
</dbReference>
<name>A0ABR4JPP8_9EURO</name>
<comment type="caution">
    <text evidence="1">The sequence shown here is derived from an EMBL/GenBank/DDBJ whole genome shotgun (WGS) entry which is preliminary data.</text>
</comment>
<sequence length="79" mass="9432">MTFLYMLALFSFSQFLLYNLAALLTSWRGLEATISQPIYNGQFFSWFADHLATFDIVFIYLPYSSHHYALYSFTWRMSF</sequence>
<dbReference type="RefSeq" id="XP_070894752.1">
    <property type="nucleotide sequence ID" value="XM_071041448.1"/>
</dbReference>
<reference evidence="1 2" key="1">
    <citation type="submission" date="2024-07" db="EMBL/GenBank/DDBJ databases">
        <title>Section-level genome sequencing and comparative genomics of Aspergillus sections Usti and Cavernicolus.</title>
        <authorList>
            <consortium name="Lawrence Berkeley National Laboratory"/>
            <person name="Nybo J.L."/>
            <person name="Vesth T.C."/>
            <person name="Theobald S."/>
            <person name="Frisvad J.C."/>
            <person name="Larsen T.O."/>
            <person name="Kjaerboelling I."/>
            <person name="Rothschild-Mancinelli K."/>
            <person name="Lyhne E.K."/>
            <person name="Kogle M.E."/>
            <person name="Barry K."/>
            <person name="Clum A."/>
            <person name="Na H."/>
            <person name="Ledsgaard L."/>
            <person name="Lin J."/>
            <person name="Lipzen A."/>
            <person name="Kuo A."/>
            <person name="Riley R."/>
            <person name="Mondo S."/>
            <person name="LaButti K."/>
            <person name="Haridas S."/>
            <person name="Pangalinan J."/>
            <person name="Salamov A.A."/>
            <person name="Simmons B.A."/>
            <person name="Magnuson J.K."/>
            <person name="Chen J."/>
            <person name="Drula E."/>
            <person name="Henrissat B."/>
            <person name="Wiebenga A."/>
            <person name="Lubbers R.J."/>
            <person name="Gomes A.C."/>
            <person name="Macurrencykelacurrency M.R."/>
            <person name="Stajich J."/>
            <person name="Grigoriev I.V."/>
            <person name="Mortensen U.H."/>
            <person name="De vries R.P."/>
            <person name="Baker S.E."/>
            <person name="Andersen M.R."/>
        </authorList>
    </citation>
    <scope>NUCLEOTIDE SEQUENCE [LARGE SCALE GENOMIC DNA]</scope>
    <source>
        <strain evidence="1 2">CBS 756.74</strain>
    </source>
</reference>
<accession>A0ABR4JPP8</accession>
<dbReference type="EMBL" id="JBFXLR010000055">
    <property type="protein sequence ID" value="KAL2841796.1"/>
    <property type="molecule type" value="Genomic_DNA"/>
</dbReference>
<organism evidence="1 2">
    <name type="scientific">Aspergillus pseudodeflectus</name>
    <dbReference type="NCBI Taxonomy" id="176178"/>
    <lineage>
        <taxon>Eukaryota</taxon>
        <taxon>Fungi</taxon>
        <taxon>Dikarya</taxon>
        <taxon>Ascomycota</taxon>
        <taxon>Pezizomycotina</taxon>
        <taxon>Eurotiomycetes</taxon>
        <taxon>Eurotiomycetidae</taxon>
        <taxon>Eurotiales</taxon>
        <taxon>Aspergillaceae</taxon>
        <taxon>Aspergillus</taxon>
        <taxon>Aspergillus subgen. Nidulantes</taxon>
    </lineage>
</organism>
<protein>
    <submittedName>
        <fullName evidence="1">Uncharacterized protein</fullName>
    </submittedName>
</protein>
<evidence type="ECO:0000313" key="1">
    <source>
        <dbReference type="EMBL" id="KAL2841796.1"/>
    </source>
</evidence>
<proteinExistence type="predicted"/>
<evidence type="ECO:0000313" key="2">
    <source>
        <dbReference type="Proteomes" id="UP001610444"/>
    </source>
</evidence>
<dbReference type="GeneID" id="98156612"/>